<name>A0A2S7WDG4_9FLAO</name>
<dbReference type="Proteomes" id="UP000237608">
    <property type="component" value="Unassembled WGS sequence"/>
</dbReference>
<dbReference type="OrthoDB" id="6402664at2"/>
<keyword evidence="1" id="KW-0812">Transmembrane</keyword>
<dbReference type="Pfam" id="PF04020">
    <property type="entry name" value="Phage_holin_4_2"/>
    <property type="match status" value="1"/>
</dbReference>
<protein>
    <recommendedName>
        <fullName evidence="4">Phage holin family protein</fullName>
    </recommendedName>
</protein>
<dbReference type="RefSeq" id="WP_105046774.1">
    <property type="nucleotide sequence ID" value="NZ_CP150662.1"/>
</dbReference>
<evidence type="ECO:0000313" key="3">
    <source>
        <dbReference type="Proteomes" id="UP000237608"/>
    </source>
</evidence>
<evidence type="ECO:0008006" key="4">
    <source>
        <dbReference type="Google" id="ProtNLM"/>
    </source>
</evidence>
<dbReference type="PANTHER" id="PTHR37309">
    <property type="entry name" value="SLR0284 PROTEIN"/>
    <property type="match status" value="1"/>
</dbReference>
<comment type="caution">
    <text evidence="2">The sequence shown here is derived from an EMBL/GenBank/DDBJ whole genome shotgun (WGS) entry which is preliminary data.</text>
</comment>
<sequence length="116" mass="12618">MNTLLKILLTALAVFFLAAVLPGVAVENYISAITVALVIGLLNIFVRPIIVLFTLPATIFSLGLFLFVINAGIILLADKFVDGFMVVGFFDALIFSVLLSILRSFLVSLIKEEKTQ</sequence>
<gene>
    <name evidence="2" type="ORF">BTO13_10475</name>
</gene>
<dbReference type="AlphaFoldDB" id="A0A2S7WDG4"/>
<proteinExistence type="predicted"/>
<feature type="transmembrane region" description="Helical" evidence="1">
    <location>
        <begin position="83"/>
        <end position="106"/>
    </location>
</feature>
<evidence type="ECO:0000256" key="1">
    <source>
        <dbReference type="SAM" id="Phobius"/>
    </source>
</evidence>
<feature type="transmembrane region" description="Helical" evidence="1">
    <location>
        <begin position="32"/>
        <end position="50"/>
    </location>
</feature>
<accession>A0A2S7WDG4</accession>
<dbReference type="InterPro" id="IPR007165">
    <property type="entry name" value="Phage_holin_4_2"/>
</dbReference>
<organism evidence="2 3">
    <name type="scientific">Polaribacter gangjinensis</name>
    <dbReference type="NCBI Taxonomy" id="574710"/>
    <lineage>
        <taxon>Bacteria</taxon>
        <taxon>Pseudomonadati</taxon>
        <taxon>Bacteroidota</taxon>
        <taxon>Flavobacteriia</taxon>
        <taxon>Flavobacteriales</taxon>
        <taxon>Flavobacteriaceae</taxon>
    </lineage>
</organism>
<dbReference type="PANTHER" id="PTHR37309:SF1">
    <property type="entry name" value="SLR0284 PROTEIN"/>
    <property type="match status" value="1"/>
</dbReference>
<dbReference type="EMBL" id="MSCL01000001">
    <property type="protein sequence ID" value="PQJ75627.1"/>
    <property type="molecule type" value="Genomic_DNA"/>
</dbReference>
<reference evidence="2 3" key="1">
    <citation type="submission" date="2016-12" db="EMBL/GenBank/DDBJ databases">
        <title>Trade-off between light-utilization and light-protection in marine flavobacteria.</title>
        <authorList>
            <person name="Kumagai Y."/>
            <person name="Yoshizawa S."/>
            <person name="Kogure K."/>
            <person name="Iwasaki W."/>
        </authorList>
    </citation>
    <scope>NUCLEOTIDE SEQUENCE [LARGE SCALE GENOMIC DNA]</scope>
    <source>
        <strain evidence="2 3">KCTC 22729</strain>
    </source>
</reference>
<keyword evidence="3" id="KW-1185">Reference proteome</keyword>
<keyword evidence="1" id="KW-1133">Transmembrane helix</keyword>
<evidence type="ECO:0000313" key="2">
    <source>
        <dbReference type="EMBL" id="PQJ75627.1"/>
    </source>
</evidence>
<feature type="transmembrane region" description="Helical" evidence="1">
    <location>
        <begin position="57"/>
        <end position="77"/>
    </location>
</feature>
<keyword evidence="1" id="KW-0472">Membrane</keyword>